<dbReference type="InterPro" id="IPR004113">
    <property type="entry name" value="FAD-bd_oxidored_4_C"/>
</dbReference>
<keyword evidence="7" id="KW-0560">Oxidoreductase</keyword>
<dbReference type="GO" id="GO:0004458">
    <property type="term" value="F:D-lactate dehydrogenase (cytochrome) activity"/>
    <property type="evidence" value="ECO:0007669"/>
    <property type="project" value="UniProtKB-EC"/>
</dbReference>
<dbReference type="PANTHER" id="PTHR11748">
    <property type="entry name" value="D-LACTATE DEHYDROGENASE"/>
    <property type="match status" value="1"/>
</dbReference>
<evidence type="ECO:0000313" key="13">
    <source>
        <dbReference type="EMBL" id="QPG75705.1"/>
    </source>
</evidence>
<comment type="similarity">
    <text evidence="3">Belongs to the FAD-binding oxidoreductase/transferase type 4 family.</text>
</comment>
<evidence type="ECO:0000256" key="6">
    <source>
        <dbReference type="ARBA" id="ARBA00022946"/>
    </source>
</evidence>
<dbReference type="KEGG" id="bnn:FOA43_003064"/>
<reference evidence="13" key="1">
    <citation type="submission" date="2020-10" db="EMBL/GenBank/DDBJ databases">
        <authorList>
            <person name="Roach M.J.R."/>
        </authorList>
    </citation>
    <scope>NUCLEOTIDE SEQUENCE</scope>
    <source>
        <strain evidence="13">CBS 1945</strain>
    </source>
</reference>
<dbReference type="InterPro" id="IPR016166">
    <property type="entry name" value="FAD-bd_PCMH"/>
</dbReference>
<evidence type="ECO:0000256" key="7">
    <source>
        <dbReference type="ARBA" id="ARBA00023002"/>
    </source>
</evidence>
<dbReference type="SUPFAM" id="SSF55103">
    <property type="entry name" value="FAD-linked oxidases, C-terminal domain"/>
    <property type="match status" value="1"/>
</dbReference>
<evidence type="ECO:0000313" key="14">
    <source>
        <dbReference type="Proteomes" id="UP000662931"/>
    </source>
</evidence>
<keyword evidence="5" id="KW-0274">FAD</keyword>
<accession>A0A875S5T3</accession>
<sequence>MFTRSYKGLLRKSAGALKRATKCDRSGLRFASTSTSRSNGNFTKGAGLLFIGALAGATFVSYRTAENPPSFLFPASSTTKIKELTPPKYGKAEPAIQEIIQALGKDKVVETKNTLDDHSDTFFQTKHATDDQRPVAVVYPESTEEVSEIMKICHKHRVPAVPFTGGTSLEGHFTPTRKGISVDLSKMDKIVALHKDDLDVVVQPAVGWEDLGDYLSSYNLLFGPDPGPGACIGGMIGTSCSGTNAARWGTMKENVISLQIVLADGTIIKTKRRPRKSSAGYNLNGLFIGSEGTLGIVTEATLKLNVKPKYQNVAVVSFPSIADAARSVSSFVQGGLQLDAMELLDEKMMHFVNDSGETSIKYDEAPTLMLKIGDNSKEGLKAIVKNVKEICKENHNHHFKFAQDEDEKLELWNARKVALWSTIAYGKKHVGPDAKVWTTDVAVPISKLAENLEKTKADIESTGLPTSIVGHVGDGNYHCFLLFEEPQRPLAQAAVERMITRAIAADGTVTGEHGIGFGKKVYLEQELGDDTIDVMRKIKMALDPYRILNPDKVFTIDPTESPSLREG</sequence>
<keyword evidence="8" id="KW-0496">Mitochondrion</keyword>
<dbReference type="PROSITE" id="PS51387">
    <property type="entry name" value="FAD_PCMH"/>
    <property type="match status" value="1"/>
</dbReference>
<comment type="catalytic activity">
    <reaction evidence="10">
        <text>(R)-lactate + 2 Fe(III)-[cytochrome c] = 2 Fe(II)-[cytochrome c] + pyruvate + 2 H(+)</text>
        <dbReference type="Rhea" id="RHEA:13521"/>
        <dbReference type="Rhea" id="RHEA-COMP:10350"/>
        <dbReference type="Rhea" id="RHEA-COMP:14399"/>
        <dbReference type="ChEBI" id="CHEBI:15361"/>
        <dbReference type="ChEBI" id="CHEBI:15378"/>
        <dbReference type="ChEBI" id="CHEBI:16004"/>
        <dbReference type="ChEBI" id="CHEBI:29033"/>
        <dbReference type="ChEBI" id="CHEBI:29034"/>
        <dbReference type="EC" id="1.1.2.4"/>
    </reaction>
</comment>
<dbReference type="GO" id="GO:0008720">
    <property type="term" value="F:D-lactate dehydrogenase (NAD+) activity"/>
    <property type="evidence" value="ECO:0007669"/>
    <property type="project" value="TreeGrafter"/>
</dbReference>
<dbReference type="EC" id="1.1.2.4" evidence="9"/>
<keyword evidence="14" id="KW-1185">Reference proteome</keyword>
<comment type="subcellular location">
    <subcellularLocation>
        <location evidence="2">Mitochondrion</location>
    </subcellularLocation>
</comment>
<comment type="cofactor">
    <cofactor evidence="1">
        <name>FAD</name>
        <dbReference type="ChEBI" id="CHEBI:57692"/>
    </cofactor>
</comment>
<evidence type="ECO:0000256" key="1">
    <source>
        <dbReference type="ARBA" id="ARBA00001974"/>
    </source>
</evidence>
<dbReference type="Gene3D" id="3.30.465.10">
    <property type="match status" value="1"/>
</dbReference>
<protein>
    <recommendedName>
        <fullName evidence="9">D-lactate dehydrogenase (cytochrome)</fullName>
        <ecNumber evidence="9">1.1.2.4</ecNumber>
    </recommendedName>
    <alternativeName>
        <fullName evidence="11">D-lactate ferricytochrome C oxidoreductase</fullName>
    </alternativeName>
</protein>
<dbReference type="PANTHER" id="PTHR11748:SF111">
    <property type="entry name" value="D-LACTATE DEHYDROGENASE, MITOCHONDRIAL-RELATED"/>
    <property type="match status" value="1"/>
</dbReference>
<dbReference type="FunFam" id="3.30.465.10:FF:000014">
    <property type="entry name" value="D-lactate dehydrogenase (Cytochrome), putative"/>
    <property type="match status" value="1"/>
</dbReference>
<dbReference type="FunFam" id="1.10.45.10:FF:000001">
    <property type="entry name" value="D-lactate dehydrogenase mitochondrial"/>
    <property type="match status" value="1"/>
</dbReference>
<dbReference type="Gene3D" id="1.10.45.10">
    <property type="entry name" value="Vanillyl-alcohol Oxidase, Chain A, domain 4"/>
    <property type="match status" value="1"/>
</dbReference>
<dbReference type="InterPro" id="IPR006094">
    <property type="entry name" value="Oxid_FAD_bind_N"/>
</dbReference>
<keyword evidence="6" id="KW-0809">Transit peptide</keyword>
<dbReference type="FunFam" id="3.30.70.2740:FF:000001">
    <property type="entry name" value="D-lactate dehydrogenase mitochondrial"/>
    <property type="match status" value="1"/>
</dbReference>
<evidence type="ECO:0000256" key="10">
    <source>
        <dbReference type="ARBA" id="ARBA00051436"/>
    </source>
</evidence>
<dbReference type="InterPro" id="IPR016164">
    <property type="entry name" value="FAD-linked_Oxase-like_C"/>
</dbReference>
<dbReference type="AlphaFoldDB" id="A0A875S5T3"/>
<dbReference type="Gene3D" id="3.30.70.2740">
    <property type="match status" value="1"/>
</dbReference>
<evidence type="ECO:0000256" key="9">
    <source>
        <dbReference type="ARBA" id="ARBA00038897"/>
    </source>
</evidence>
<dbReference type="InterPro" id="IPR036318">
    <property type="entry name" value="FAD-bd_PCMH-like_sf"/>
</dbReference>
<evidence type="ECO:0000256" key="11">
    <source>
        <dbReference type="ARBA" id="ARBA00083446"/>
    </source>
</evidence>
<dbReference type="OrthoDB" id="7786253at2759"/>
<name>A0A875S5T3_EENNA</name>
<evidence type="ECO:0000256" key="5">
    <source>
        <dbReference type="ARBA" id="ARBA00022827"/>
    </source>
</evidence>
<dbReference type="SUPFAM" id="SSF56176">
    <property type="entry name" value="FAD-binding/transporter-associated domain-like"/>
    <property type="match status" value="1"/>
</dbReference>
<evidence type="ECO:0000256" key="4">
    <source>
        <dbReference type="ARBA" id="ARBA00022630"/>
    </source>
</evidence>
<dbReference type="GO" id="GO:0071949">
    <property type="term" value="F:FAD binding"/>
    <property type="evidence" value="ECO:0007669"/>
    <property type="project" value="InterPro"/>
</dbReference>
<dbReference type="InterPro" id="IPR016169">
    <property type="entry name" value="FAD-bd_PCMH_sub2"/>
</dbReference>
<evidence type="ECO:0000256" key="2">
    <source>
        <dbReference type="ARBA" id="ARBA00004173"/>
    </source>
</evidence>
<dbReference type="Pfam" id="PF01565">
    <property type="entry name" value="FAD_binding_4"/>
    <property type="match status" value="1"/>
</dbReference>
<keyword evidence="4" id="KW-0285">Flavoprotein</keyword>
<dbReference type="InterPro" id="IPR016171">
    <property type="entry name" value="Vanillyl_alc_oxidase_C-sub2"/>
</dbReference>
<gene>
    <name evidence="13" type="ORF">FOA43_003064</name>
</gene>
<evidence type="ECO:0000259" key="12">
    <source>
        <dbReference type="PROSITE" id="PS51387"/>
    </source>
</evidence>
<dbReference type="Pfam" id="PF02913">
    <property type="entry name" value="FAD-oxidase_C"/>
    <property type="match status" value="1"/>
</dbReference>
<dbReference type="GO" id="GO:1903457">
    <property type="term" value="P:lactate catabolic process"/>
    <property type="evidence" value="ECO:0007669"/>
    <property type="project" value="TreeGrafter"/>
</dbReference>
<evidence type="ECO:0000256" key="3">
    <source>
        <dbReference type="ARBA" id="ARBA00008000"/>
    </source>
</evidence>
<dbReference type="RefSeq" id="XP_038779270.1">
    <property type="nucleotide sequence ID" value="XM_038923342.1"/>
</dbReference>
<proteinExistence type="inferred from homology"/>
<dbReference type="EMBL" id="CP064814">
    <property type="protein sequence ID" value="QPG75705.1"/>
    <property type="molecule type" value="Genomic_DNA"/>
</dbReference>
<organism evidence="13 14">
    <name type="scientific">Eeniella nana</name>
    <name type="common">Yeast</name>
    <name type="synonym">Brettanomyces nanus</name>
    <dbReference type="NCBI Taxonomy" id="13502"/>
    <lineage>
        <taxon>Eukaryota</taxon>
        <taxon>Fungi</taxon>
        <taxon>Dikarya</taxon>
        <taxon>Ascomycota</taxon>
        <taxon>Saccharomycotina</taxon>
        <taxon>Pichiomycetes</taxon>
        <taxon>Pichiales</taxon>
        <taxon>Pichiaceae</taxon>
        <taxon>Brettanomyces</taxon>
    </lineage>
</organism>
<dbReference type="GO" id="GO:0005739">
    <property type="term" value="C:mitochondrion"/>
    <property type="evidence" value="ECO:0007669"/>
    <property type="project" value="UniProtKB-SubCell"/>
</dbReference>
<feature type="domain" description="FAD-binding PCMH-type" evidence="12">
    <location>
        <begin position="130"/>
        <end position="307"/>
    </location>
</feature>
<dbReference type="Proteomes" id="UP000662931">
    <property type="component" value="Chromosome 3"/>
</dbReference>
<dbReference type="GeneID" id="62196465"/>
<evidence type="ECO:0000256" key="8">
    <source>
        <dbReference type="ARBA" id="ARBA00023128"/>
    </source>
</evidence>